<dbReference type="EMBL" id="CP021061">
    <property type="protein sequence ID" value="ARP61074.1"/>
    <property type="molecule type" value="Genomic_DNA"/>
</dbReference>
<keyword evidence="1" id="KW-0808">Transferase</keyword>
<evidence type="ECO:0000313" key="2">
    <source>
        <dbReference type="Proteomes" id="UP000194143"/>
    </source>
</evidence>
<dbReference type="SMR" id="A0A1W6WX07"/>
<organism evidence="1 2">
    <name type="scientific">Bacillus thuringiensis</name>
    <dbReference type="NCBI Taxonomy" id="1428"/>
    <lineage>
        <taxon>Bacteria</taxon>
        <taxon>Bacillati</taxon>
        <taxon>Bacillota</taxon>
        <taxon>Bacilli</taxon>
        <taxon>Bacillales</taxon>
        <taxon>Bacillaceae</taxon>
        <taxon>Bacillus</taxon>
        <taxon>Bacillus cereus group</taxon>
    </lineage>
</organism>
<dbReference type="GO" id="GO:0016740">
    <property type="term" value="F:transferase activity"/>
    <property type="evidence" value="ECO:0007669"/>
    <property type="project" value="UniProtKB-KW"/>
</dbReference>
<sequence length="151" mass="16552">MKNSNILKNIKRQFLKRIFNNVGQDIRVMSCITYSNGYNISIGDSSGIGDRAFLQDIGEILIGKDVLMASDVAIYTANHKYDKKQLIREQGIEVKKVVVEDDVWIGTRVIILPGVTIKKGAIIAAGAVVTTDVEQYSIVGGVPAKKIGERT</sequence>
<dbReference type="AlphaFoldDB" id="A0A1W6WX07"/>
<dbReference type="SUPFAM" id="SSF51161">
    <property type="entry name" value="Trimeric LpxA-like enzymes"/>
    <property type="match status" value="1"/>
</dbReference>
<dbReference type="Proteomes" id="UP000194143">
    <property type="component" value="Chromosome"/>
</dbReference>
<dbReference type="PANTHER" id="PTHR23416">
    <property type="entry name" value="SIALIC ACID SYNTHASE-RELATED"/>
    <property type="match status" value="1"/>
</dbReference>
<dbReference type="CDD" id="cd04647">
    <property type="entry name" value="LbH_MAT_like"/>
    <property type="match status" value="1"/>
</dbReference>
<name>A0A1W6WX07_BACTU</name>
<gene>
    <name evidence="1" type="ORF">CAB88_27410</name>
</gene>
<evidence type="ECO:0000313" key="1">
    <source>
        <dbReference type="EMBL" id="ARP61074.1"/>
    </source>
</evidence>
<proteinExistence type="predicted"/>
<accession>A0A1W6WX07</accession>
<dbReference type="InterPro" id="IPR001451">
    <property type="entry name" value="Hexapep"/>
</dbReference>
<keyword evidence="2" id="KW-1185">Reference proteome</keyword>
<reference evidence="1 2" key="1">
    <citation type="submission" date="2017-04" db="EMBL/GenBank/DDBJ databases">
        <title>Complete Genome Sequence of Bacillus thuringiensis type Strain ATCC 10792.</title>
        <authorList>
            <person name="Oh D.-H."/>
            <person name="Park B.-J."/>
            <person name="Shuai W."/>
            <person name="Chelliah R."/>
        </authorList>
    </citation>
    <scope>NUCLEOTIDE SEQUENCE [LARGE SCALE GENOMIC DNA]</scope>
    <source>
        <strain evidence="1 2">ATCC 10792</strain>
    </source>
</reference>
<dbReference type="InterPro" id="IPR011004">
    <property type="entry name" value="Trimer_LpxA-like_sf"/>
</dbReference>
<dbReference type="Pfam" id="PF00132">
    <property type="entry name" value="Hexapep"/>
    <property type="match status" value="1"/>
</dbReference>
<protein>
    <submittedName>
        <fullName evidence="1">Galactoside O-acetyltransferase</fullName>
    </submittedName>
</protein>
<dbReference type="Gene3D" id="2.160.10.10">
    <property type="entry name" value="Hexapeptide repeat proteins"/>
    <property type="match status" value="1"/>
</dbReference>
<dbReference type="InterPro" id="IPR051159">
    <property type="entry name" value="Hexapeptide_acetyltransf"/>
</dbReference>